<keyword evidence="1" id="KW-0812">Transmembrane</keyword>
<evidence type="ECO:0000256" key="1">
    <source>
        <dbReference type="SAM" id="Phobius"/>
    </source>
</evidence>
<dbReference type="OrthoDB" id="9881238at2"/>
<dbReference type="Proteomes" id="UP000076574">
    <property type="component" value="Unassembled WGS sequence"/>
</dbReference>
<sequence length="75" mass="7954">MQRPDASPDHSSALAFIAFAAAAAVWIGVMAVQPKPHGIFDGNPQSLQASVIVMTKDIALARPQPHVTELADLQH</sequence>
<evidence type="ECO:0000313" key="3">
    <source>
        <dbReference type="Proteomes" id="UP000076574"/>
    </source>
</evidence>
<dbReference type="RefSeq" id="WP_068736771.1">
    <property type="nucleotide sequence ID" value="NZ_LVYV01000045.1"/>
</dbReference>
<keyword evidence="3" id="KW-1185">Reference proteome</keyword>
<keyword evidence="1" id="KW-0472">Membrane</keyword>
<comment type="caution">
    <text evidence="2">The sequence shown here is derived from an EMBL/GenBank/DDBJ whole genome shotgun (WGS) entry which is preliminary data.</text>
</comment>
<proteinExistence type="predicted"/>
<evidence type="ECO:0000313" key="2">
    <source>
        <dbReference type="EMBL" id="KZD21544.1"/>
    </source>
</evidence>
<organism evidence="2 3">
    <name type="scientific">Tardiphaga robiniae</name>
    <dbReference type="NCBI Taxonomy" id="943830"/>
    <lineage>
        <taxon>Bacteria</taxon>
        <taxon>Pseudomonadati</taxon>
        <taxon>Pseudomonadota</taxon>
        <taxon>Alphaproteobacteria</taxon>
        <taxon>Hyphomicrobiales</taxon>
        <taxon>Nitrobacteraceae</taxon>
        <taxon>Tardiphaga</taxon>
    </lineage>
</organism>
<keyword evidence="1" id="KW-1133">Transmembrane helix</keyword>
<gene>
    <name evidence="2" type="ORF">A4A58_14435</name>
</gene>
<dbReference type="AlphaFoldDB" id="A0A161QN45"/>
<reference evidence="2 3" key="1">
    <citation type="submission" date="2016-03" db="EMBL/GenBank/DDBJ databases">
        <title>Microsymbionts genomes from the relict species Vavilovia formosa (Stev.) Fed.</title>
        <authorList>
            <person name="Kopat V."/>
            <person name="Chirak E."/>
            <person name="Kimeklis A."/>
            <person name="Andronov E."/>
        </authorList>
    </citation>
    <scope>NUCLEOTIDE SEQUENCE [LARGE SCALE GENOMIC DNA]</scope>
    <source>
        <strain evidence="2 3">Vaf07</strain>
    </source>
</reference>
<feature type="transmembrane region" description="Helical" evidence="1">
    <location>
        <begin position="12"/>
        <end position="32"/>
    </location>
</feature>
<name>A0A161QN45_9BRAD</name>
<protein>
    <submittedName>
        <fullName evidence="2">Uncharacterized protein</fullName>
    </submittedName>
</protein>
<dbReference type="EMBL" id="LVYV01000045">
    <property type="protein sequence ID" value="KZD21544.1"/>
    <property type="molecule type" value="Genomic_DNA"/>
</dbReference>
<accession>A0A161QN45</accession>